<dbReference type="PANTHER" id="PTHR31157">
    <property type="entry name" value="SCP DOMAIN-CONTAINING PROTEIN"/>
    <property type="match status" value="1"/>
</dbReference>
<accession>A0A1H7ACR0</accession>
<organism evidence="3 4">
    <name type="scientific">Deinococcus reticulitermitis</name>
    <dbReference type="NCBI Taxonomy" id="856736"/>
    <lineage>
        <taxon>Bacteria</taxon>
        <taxon>Thermotogati</taxon>
        <taxon>Deinococcota</taxon>
        <taxon>Deinococci</taxon>
        <taxon>Deinococcales</taxon>
        <taxon>Deinococcaceae</taxon>
        <taxon>Deinococcus</taxon>
    </lineage>
</organism>
<dbReference type="EMBL" id="FNZA01000012">
    <property type="protein sequence ID" value="SEJ63433.1"/>
    <property type="molecule type" value="Genomic_DNA"/>
</dbReference>
<keyword evidence="1" id="KW-0732">Signal</keyword>
<dbReference type="STRING" id="856736.SAMN04488058_11287"/>
<dbReference type="Pfam" id="PF00188">
    <property type="entry name" value="CAP"/>
    <property type="match status" value="1"/>
</dbReference>
<dbReference type="InterPro" id="IPR035940">
    <property type="entry name" value="CAP_sf"/>
</dbReference>
<dbReference type="AlphaFoldDB" id="A0A1H7ACR0"/>
<gene>
    <name evidence="3" type="ORF">SAMN04488058_11287</name>
</gene>
<evidence type="ECO:0000313" key="4">
    <source>
        <dbReference type="Proteomes" id="UP000199223"/>
    </source>
</evidence>
<dbReference type="Proteomes" id="UP000199223">
    <property type="component" value="Unassembled WGS sequence"/>
</dbReference>
<proteinExistence type="predicted"/>
<protein>
    <submittedName>
        <fullName evidence="3">Uncharacterized conserved protein YkwD, contains CAP (CSP/antigen 5/PR1) domain</fullName>
    </submittedName>
</protein>
<keyword evidence="4" id="KW-1185">Reference proteome</keyword>
<sequence length="274" mass="29462">MRSLLLLLTLGPLFSAQAQSPASDSGPPQALARTVKEALAGCGVKAEQTPALGQVAADTLGASKLADALVRQGYRPHEAREWSATYHGDLAWVRRTLAAQCGEWQGYRESGLATDGTRLSLILATPARVDLKQSRRWLSDFLAATNQARAQAQKCGDETMKAAPPLRWNEQLEAAAARHATEMVQLDFRGHVNPKDGSTPLQRAAAAGFRGSVGENIQYGAITPAEAVKHLLGSPGHCKNLMEPRWTSFGAAVNNGTTKTLFSTYWVQVFGAER</sequence>
<dbReference type="SUPFAM" id="SSF55797">
    <property type="entry name" value="PR-1-like"/>
    <property type="match status" value="1"/>
</dbReference>
<dbReference type="CDD" id="cd05379">
    <property type="entry name" value="CAP_bacterial"/>
    <property type="match status" value="1"/>
</dbReference>
<dbReference type="PANTHER" id="PTHR31157:SF1">
    <property type="entry name" value="SCP DOMAIN-CONTAINING PROTEIN"/>
    <property type="match status" value="1"/>
</dbReference>
<evidence type="ECO:0000259" key="2">
    <source>
        <dbReference type="Pfam" id="PF00188"/>
    </source>
</evidence>
<evidence type="ECO:0000313" key="3">
    <source>
        <dbReference type="EMBL" id="SEJ63433.1"/>
    </source>
</evidence>
<name>A0A1H7ACR0_9DEIO</name>
<feature type="chain" id="PRO_5011645532" evidence="1">
    <location>
        <begin position="19"/>
        <end position="274"/>
    </location>
</feature>
<feature type="domain" description="SCP" evidence="2">
    <location>
        <begin position="142"/>
        <end position="270"/>
    </location>
</feature>
<dbReference type="Gene3D" id="3.40.33.10">
    <property type="entry name" value="CAP"/>
    <property type="match status" value="1"/>
</dbReference>
<evidence type="ECO:0000256" key="1">
    <source>
        <dbReference type="SAM" id="SignalP"/>
    </source>
</evidence>
<feature type="signal peptide" evidence="1">
    <location>
        <begin position="1"/>
        <end position="18"/>
    </location>
</feature>
<dbReference type="RefSeq" id="WP_245745443.1">
    <property type="nucleotide sequence ID" value="NZ_FNZA01000012.1"/>
</dbReference>
<dbReference type="InterPro" id="IPR014044">
    <property type="entry name" value="CAP_dom"/>
</dbReference>
<reference evidence="4" key="1">
    <citation type="submission" date="2016-10" db="EMBL/GenBank/DDBJ databases">
        <authorList>
            <person name="Varghese N."/>
            <person name="Submissions S."/>
        </authorList>
    </citation>
    <scope>NUCLEOTIDE SEQUENCE [LARGE SCALE GENOMIC DNA]</scope>
    <source>
        <strain evidence="4">CGMCC 1.10218</strain>
    </source>
</reference>